<keyword evidence="4" id="KW-1185">Reference proteome</keyword>
<comment type="caution">
    <text evidence="3">The sequence shown here is derived from an EMBL/GenBank/DDBJ whole genome shotgun (WGS) entry which is preliminary data.</text>
</comment>
<sequence>MAALTLASARELLTTEEAYVHDLEVLCALKATILTRKACDLSTADAIFANVDTLRGINSELLHALKGEEAPPDGARPAELDRISTAFLTLAPFLRAYAVFCTKAINAQERLMSLRASHASLDHACAEVEQATGLPLGSTLIKPVQRLCKYPLLLSAMLKDAPEHESLHLATEAILGVVNDVNERVREAEEREALLVLAEALGHRELITPQRSLLLSVGAAKCCEVHGSGVSVIESELQRLHRLDADKLVVRRHRASLWLCSDLLLMGRPKGASYSLLEQSSVHHTTVETLDESCAVLLSCESGNSYLLQLLPDDARTLTDALESTRRRDARRNKTVAREAADFDHCGVGDELAKSVALQHLDDGFEETRRESEASGHKSWTMRLRLRMSSAARELSAGSFGRRKRVATNSREEEGIEEVAATRMKSRRCSDIDDPEQNVAELLPLGSKAVISAPPPPEEEPPLAGGGEARPLPVRAQSSSASASALMMRAKMSAHNLRMMSTRSLDLRASARESVASGRNADGVSSTRESPRESSRVQEEEFPTHRHVLRDLIRTAEASGDEFHEDLLLALRRRAALC</sequence>
<feature type="region of interest" description="Disordered" evidence="1">
    <location>
        <begin position="449"/>
        <end position="473"/>
    </location>
</feature>
<evidence type="ECO:0000256" key="1">
    <source>
        <dbReference type="SAM" id="MobiDB-lite"/>
    </source>
</evidence>
<dbReference type="Gene3D" id="1.20.900.10">
    <property type="entry name" value="Dbl homology (DH) domain"/>
    <property type="match status" value="1"/>
</dbReference>
<feature type="region of interest" description="Disordered" evidence="1">
    <location>
        <begin position="508"/>
        <end position="543"/>
    </location>
</feature>
<evidence type="ECO:0000313" key="4">
    <source>
        <dbReference type="Proteomes" id="UP001515480"/>
    </source>
</evidence>
<organism evidence="3 4">
    <name type="scientific">Prymnesium parvum</name>
    <name type="common">Toxic golden alga</name>
    <dbReference type="NCBI Taxonomy" id="97485"/>
    <lineage>
        <taxon>Eukaryota</taxon>
        <taxon>Haptista</taxon>
        <taxon>Haptophyta</taxon>
        <taxon>Prymnesiophyceae</taxon>
        <taxon>Prymnesiales</taxon>
        <taxon>Prymnesiaceae</taxon>
        <taxon>Prymnesium</taxon>
    </lineage>
</organism>
<dbReference type="GO" id="GO:0005737">
    <property type="term" value="C:cytoplasm"/>
    <property type="evidence" value="ECO:0007669"/>
    <property type="project" value="TreeGrafter"/>
</dbReference>
<evidence type="ECO:0000313" key="3">
    <source>
        <dbReference type="EMBL" id="KAL1499013.1"/>
    </source>
</evidence>
<evidence type="ECO:0000259" key="2">
    <source>
        <dbReference type="PROSITE" id="PS50010"/>
    </source>
</evidence>
<gene>
    <name evidence="3" type="ORF">AB1Y20_013530</name>
</gene>
<dbReference type="Pfam" id="PF00621">
    <property type="entry name" value="RhoGEF"/>
    <property type="match status" value="1"/>
</dbReference>
<dbReference type="InterPro" id="IPR035899">
    <property type="entry name" value="DBL_dom_sf"/>
</dbReference>
<dbReference type="Proteomes" id="UP001515480">
    <property type="component" value="Unassembled WGS sequence"/>
</dbReference>
<dbReference type="SMART" id="SM00325">
    <property type="entry name" value="RhoGEF"/>
    <property type="match status" value="1"/>
</dbReference>
<dbReference type="CDD" id="cd00160">
    <property type="entry name" value="RhoGEF"/>
    <property type="match status" value="1"/>
</dbReference>
<dbReference type="AlphaFoldDB" id="A0AB34IGX1"/>
<dbReference type="PROSITE" id="PS50010">
    <property type="entry name" value="DH_2"/>
    <property type="match status" value="1"/>
</dbReference>
<reference evidence="3 4" key="1">
    <citation type="journal article" date="2024" name="Science">
        <title>Giant polyketide synthase enzymes in the biosynthesis of giant marine polyether toxins.</title>
        <authorList>
            <person name="Fallon T.R."/>
            <person name="Shende V.V."/>
            <person name="Wierzbicki I.H."/>
            <person name="Pendleton A.L."/>
            <person name="Watervoot N.F."/>
            <person name="Auber R.P."/>
            <person name="Gonzalez D.J."/>
            <person name="Wisecaver J.H."/>
            <person name="Moore B.S."/>
        </authorList>
    </citation>
    <scope>NUCLEOTIDE SEQUENCE [LARGE SCALE GENOMIC DNA]</scope>
    <source>
        <strain evidence="3 4">12B1</strain>
    </source>
</reference>
<feature type="compositionally biased region" description="Basic and acidic residues" evidence="1">
    <location>
        <begin position="529"/>
        <end position="543"/>
    </location>
</feature>
<dbReference type="SUPFAM" id="SSF48065">
    <property type="entry name" value="DBL homology domain (DH-domain)"/>
    <property type="match status" value="1"/>
</dbReference>
<accession>A0AB34IGX1</accession>
<protein>
    <recommendedName>
        <fullName evidence="2">DH domain-containing protein</fullName>
    </recommendedName>
</protein>
<proteinExistence type="predicted"/>
<dbReference type="InterPro" id="IPR000219">
    <property type="entry name" value="DH_dom"/>
</dbReference>
<dbReference type="InterPro" id="IPR051092">
    <property type="entry name" value="FYVE_RhoGEF_PH"/>
</dbReference>
<dbReference type="PANTHER" id="PTHR12673">
    <property type="entry name" value="FACIOGENITAL DYSPLASIA PROTEIN"/>
    <property type="match status" value="1"/>
</dbReference>
<name>A0AB34IGX1_PRYPA</name>
<dbReference type="GO" id="GO:0005085">
    <property type="term" value="F:guanyl-nucleotide exchange factor activity"/>
    <property type="evidence" value="ECO:0007669"/>
    <property type="project" value="InterPro"/>
</dbReference>
<dbReference type="EMBL" id="JBGBPQ010000026">
    <property type="protein sequence ID" value="KAL1499013.1"/>
    <property type="molecule type" value="Genomic_DNA"/>
</dbReference>
<feature type="domain" description="DH" evidence="2">
    <location>
        <begin position="10"/>
        <end position="184"/>
    </location>
</feature>
<dbReference type="PANTHER" id="PTHR12673:SF159">
    <property type="entry name" value="LD03170P"/>
    <property type="match status" value="1"/>
</dbReference>